<dbReference type="GO" id="GO:0016757">
    <property type="term" value="F:glycosyltransferase activity"/>
    <property type="evidence" value="ECO:0007669"/>
    <property type="project" value="UniProtKB-KW"/>
</dbReference>
<keyword evidence="5" id="KW-1185">Reference proteome</keyword>
<dbReference type="Proteomes" id="UP000289340">
    <property type="component" value="Chromosome 4"/>
</dbReference>
<feature type="domain" description="Ribonuclease J beta-CASP" evidence="3">
    <location>
        <begin position="379"/>
        <end position="443"/>
    </location>
</feature>
<protein>
    <submittedName>
        <fullName evidence="4">Putative galactinol--sucrose galactosyltransferase 2</fullName>
    </submittedName>
</protein>
<evidence type="ECO:0000313" key="5">
    <source>
        <dbReference type="Proteomes" id="UP000289340"/>
    </source>
</evidence>
<dbReference type="InterPro" id="IPR042173">
    <property type="entry name" value="RNase_J_2"/>
</dbReference>
<dbReference type="SUPFAM" id="SSF51445">
    <property type="entry name" value="(Trans)glycosidases"/>
    <property type="match status" value="1"/>
</dbReference>
<proteinExistence type="inferred from homology"/>
<evidence type="ECO:0000259" key="3">
    <source>
        <dbReference type="Pfam" id="PF22505"/>
    </source>
</evidence>
<dbReference type="InterPro" id="IPR055132">
    <property type="entry name" value="RNase_J_b_CASP"/>
</dbReference>
<evidence type="ECO:0000256" key="2">
    <source>
        <dbReference type="ARBA" id="ARBA00023277"/>
    </source>
</evidence>
<comment type="similarity">
    <text evidence="1">Belongs to the glycosyl hydrolases 36 family.</text>
</comment>
<keyword evidence="2" id="KW-0119">Carbohydrate metabolism</keyword>
<dbReference type="Pfam" id="PF05691">
    <property type="entry name" value="Raffinose_syn"/>
    <property type="match status" value="2"/>
</dbReference>
<dbReference type="InterPro" id="IPR038765">
    <property type="entry name" value="Papain-like_cys_pep_sf"/>
</dbReference>
<comment type="caution">
    <text evidence="4">The sequence shown here is derived from an EMBL/GenBank/DDBJ whole genome shotgun (WGS) entry which is preliminary data.</text>
</comment>
<dbReference type="InterPro" id="IPR017853">
    <property type="entry name" value="GH"/>
</dbReference>
<dbReference type="PANTHER" id="PTHR43694:SF1">
    <property type="entry name" value="RIBONUCLEASE J"/>
    <property type="match status" value="1"/>
</dbReference>
<sequence length="532" mass="60057">MRQAVGTFVGWLTHRVKPIANEDSQMLMLKRVTFAGMDTTVPVVDPLGELVKNLFDVYQKPFELPWDGEKFGIPNVKEDFLFTHADVTEIILGDKCLNISILQLWTIAHWQLIFLCPQDNIVVWLCSLRKKPNVNIKGAINSAMKTLTSSLEGKGDQAGPRWIEPKSHVQSRGYEGGYYVMHWMWCINNEQMSGLKHLIDRAKQHHNVKYCLTSLKTILENNEQMSGLKHLVDGAKQHHNVKYAGYWGGVKPATISMEHYDIALAEPVQSPGVLGNQPDIVMDSLAIHGLGLLHPKKVFNFYYELHAYLASCGTCAKRTAIVRAFDDFYPRDPTSHTIHISSVAYNSLFLGEFMQPDWDMFHMETGGFRILVLTSDGHSDFDAYAPKDLLIVTTGSQAEPRAALNLAYSRSSHSFKLTKEDIVLYSGKVIPGNESRVMELLNRISEIGSTIVMGKNECLHTSGHRYRGELENPAAVLANEINTKLSRKLNVDGMLTLRKVVDGHEKENQRTKMQIRGNINLHLKNTYRIVEV</sequence>
<accession>A0A445L0C4</accession>
<evidence type="ECO:0000256" key="1">
    <source>
        <dbReference type="ARBA" id="ARBA00007240"/>
    </source>
</evidence>
<gene>
    <name evidence="4" type="ORF">D0Y65_009731</name>
</gene>
<dbReference type="InterPro" id="IPR008811">
    <property type="entry name" value="Glycosyl_hydrolases_36"/>
</dbReference>
<keyword evidence="4" id="KW-0808">Transferase</keyword>
<dbReference type="EMBL" id="QZWG01000004">
    <property type="protein sequence ID" value="RZC16570.1"/>
    <property type="molecule type" value="Genomic_DNA"/>
</dbReference>
<dbReference type="AlphaFoldDB" id="A0A445L0C4"/>
<organism evidence="4 5">
    <name type="scientific">Glycine soja</name>
    <name type="common">Wild soybean</name>
    <dbReference type="NCBI Taxonomy" id="3848"/>
    <lineage>
        <taxon>Eukaryota</taxon>
        <taxon>Viridiplantae</taxon>
        <taxon>Streptophyta</taxon>
        <taxon>Embryophyta</taxon>
        <taxon>Tracheophyta</taxon>
        <taxon>Spermatophyta</taxon>
        <taxon>Magnoliopsida</taxon>
        <taxon>eudicotyledons</taxon>
        <taxon>Gunneridae</taxon>
        <taxon>Pentapetalae</taxon>
        <taxon>rosids</taxon>
        <taxon>fabids</taxon>
        <taxon>Fabales</taxon>
        <taxon>Fabaceae</taxon>
        <taxon>Papilionoideae</taxon>
        <taxon>50 kb inversion clade</taxon>
        <taxon>NPAAA clade</taxon>
        <taxon>indigoferoid/millettioid clade</taxon>
        <taxon>Phaseoleae</taxon>
        <taxon>Glycine</taxon>
        <taxon>Glycine subgen. Soja</taxon>
    </lineage>
</organism>
<name>A0A445L0C4_GLYSO</name>
<dbReference type="Pfam" id="PF22505">
    <property type="entry name" value="RNase_J_b_CASP"/>
    <property type="match status" value="1"/>
</dbReference>
<dbReference type="PANTHER" id="PTHR43694">
    <property type="entry name" value="RIBONUCLEASE J"/>
    <property type="match status" value="1"/>
</dbReference>
<dbReference type="Gene3D" id="3.40.50.10710">
    <property type="entry name" value="Metallo-hydrolase/oxidoreductase"/>
    <property type="match status" value="1"/>
</dbReference>
<dbReference type="SUPFAM" id="SSF54001">
    <property type="entry name" value="Cysteine proteinases"/>
    <property type="match status" value="1"/>
</dbReference>
<reference evidence="4 5" key="1">
    <citation type="submission" date="2018-09" db="EMBL/GenBank/DDBJ databases">
        <title>A high-quality reference genome of wild soybean provides a powerful tool to mine soybean genomes.</title>
        <authorList>
            <person name="Xie M."/>
            <person name="Chung C.Y.L."/>
            <person name="Li M.-W."/>
            <person name="Wong F.-L."/>
            <person name="Chan T.-F."/>
            <person name="Lam H.-M."/>
        </authorList>
    </citation>
    <scope>NUCLEOTIDE SEQUENCE [LARGE SCALE GENOMIC DNA]</scope>
    <source>
        <strain evidence="5">cv. W05</strain>
        <tissue evidence="4">Hypocotyl of etiolated seedlings</tissue>
    </source>
</reference>
<keyword evidence="4" id="KW-0328">Glycosyltransferase</keyword>
<evidence type="ECO:0000313" key="4">
    <source>
        <dbReference type="EMBL" id="RZC16570.1"/>
    </source>
</evidence>